<name>A0A328AK69_9CAUL</name>
<feature type="transmembrane region" description="Helical" evidence="3">
    <location>
        <begin position="79"/>
        <end position="101"/>
    </location>
</feature>
<feature type="region of interest" description="Disordered" evidence="2">
    <location>
        <begin position="696"/>
        <end position="719"/>
    </location>
</feature>
<evidence type="ECO:0000256" key="2">
    <source>
        <dbReference type="SAM" id="MobiDB-lite"/>
    </source>
</evidence>
<dbReference type="AlphaFoldDB" id="A0A328AK69"/>
<sequence>MDFGASNDEGLTPAEMSSGETPSAATAEPVAIPEPAAPLQPPQMNAKLAAAEPRVPARRPEPPDALEAVEFAPPSPWPIYLTALAVSVMWGFAPLAFAVGYRHAVAPLNNDAFALAVFSLLSIGPAILVWGGAYMIRQAQKLAYEARRAKAMADEMLAPALTAAAQAGHVVQGVRDEILRAGGAADEARETLLALRDALALEAERLAETTSHSVRTAKDLAGELGRERVEMSELAMTLDAQATRVTDAIGQQAKMVSDAAELADTQLREAEAQLSARAADLAAAAGEASDAARTAGEDLTRHIARLETAGVGVSEQVKAVEIGLSEQRAALTTLASALRADNESFTAEAEAHAARLAEFISQARLSAVEMSDRAAKGGEALKGLMAEAAAQFRDLAETARAEREEFGQSTLQSLEAVSDAAAEQRRQLEAQTRAAIEALHAAAEETRQAAAAHAATAKEQVEQLSEAAFAAGQKANQVFEKRLEEAKALVEQSSKMVEEAGAATARKLDEGAAAARASLDELAGMLGEIEARAQRLPASAKAQSEEVRSAVLHGMDELMAAAHRTAEEAQAIDVAFQERVRRNFEMLSEAVRLMGTATAAAPIAVAPIVAPTPTQPAPRAASGRISAQVKARTAPPSSPAPEPVADDALELDELAAPAAAAEPSGADLADQIGLRPRLKLTPTATDAEFSAVFEAAGGPPAAKPASDDEAEEGEGGEAWTWKDLLASIDGAEAEGERLQDQLGAELERMGVEPDKLLPKARIDEIAAAVQTGDGDGARQVVKRLAPAATRRISRRLSTDAGVKRQALTYIRRYQTLIQDAAVRDPEGFLLAGMLAESGGRLYLLLDTAAGDAV</sequence>
<evidence type="ECO:0000313" key="4">
    <source>
        <dbReference type="EMBL" id="RAK54785.1"/>
    </source>
</evidence>
<evidence type="ECO:0000256" key="1">
    <source>
        <dbReference type="SAM" id="Coils"/>
    </source>
</evidence>
<organism evidence="4 5">
    <name type="scientific">Phenylobacterium soli</name>
    <dbReference type="NCBI Taxonomy" id="2170551"/>
    <lineage>
        <taxon>Bacteria</taxon>
        <taxon>Pseudomonadati</taxon>
        <taxon>Pseudomonadota</taxon>
        <taxon>Alphaproteobacteria</taxon>
        <taxon>Caulobacterales</taxon>
        <taxon>Caulobacteraceae</taxon>
        <taxon>Phenylobacterium</taxon>
    </lineage>
</organism>
<keyword evidence="3" id="KW-0812">Transmembrane</keyword>
<feature type="region of interest" description="Disordered" evidence="2">
    <location>
        <begin position="1"/>
        <end position="61"/>
    </location>
</feature>
<feature type="coiled-coil region" evidence="1">
    <location>
        <begin position="385"/>
        <end position="496"/>
    </location>
</feature>
<comment type="caution">
    <text evidence="4">The sequence shown here is derived from an EMBL/GenBank/DDBJ whole genome shotgun (WGS) entry which is preliminary data.</text>
</comment>
<reference evidence="5" key="1">
    <citation type="submission" date="2018-05" db="EMBL/GenBank/DDBJ databases">
        <authorList>
            <person name="Li X."/>
        </authorList>
    </citation>
    <scope>NUCLEOTIDE SEQUENCE [LARGE SCALE GENOMIC DNA]</scope>
    <source>
        <strain evidence="5">LX32</strain>
    </source>
</reference>
<evidence type="ECO:0000313" key="5">
    <source>
        <dbReference type="Proteomes" id="UP000249254"/>
    </source>
</evidence>
<feature type="transmembrane region" description="Helical" evidence="3">
    <location>
        <begin position="113"/>
        <end position="136"/>
    </location>
</feature>
<keyword evidence="1" id="KW-0175">Coiled coil</keyword>
<keyword evidence="3" id="KW-0472">Membrane</keyword>
<keyword evidence="5" id="KW-1185">Reference proteome</keyword>
<feature type="region of interest" description="Disordered" evidence="2">
    <location>
        <begin position="613"/>
        <end position="644"/>
    </location>
</feature>
<accession>A0A328AK69</accession>
<evidence type="ECO:0000256" key="3">
    <source>
        <dbReference type="SAM" id="Phobius"/>
    </source>
</evidence>
<proteinExistence type="predicted"/>
<feature type="compositionally biased region" description="Low complexity" evidence="2">
    <location>
        <begin position="24"/>
        <end position="34"/>
    </location>
</feature>
<gene>
    <name evidence="4" type="ORF">DJ017_09730</name>
</gene>
<keyword evidence="3" id="KW-1133">Transmembrane helix</keyword>
<dbReference type="Proteomes" id="UP000249254">
    <property type="component" value="Unassembled WGS sequence"/>
</dbReference>
<protein>
    <submittedName>
        <fullName evidence="4">Polar localization protein TipN</fullName>
    </submittedName>
</protein>
<dbReference type="EMBL" id="QFYQ01000001">
    <property type="protein sequence ID" value="RAK54785.1"/>
    <property type="molecule type" value="Genomic_DNA"/>
</dbReference>